<feature type="binding site" evidence="5">
    <location>
        <position position="299"/>
    </location>
    <ligand>
        <name>AMP</name>
        <dbReference type="ChEBI" id="CHEBI:456215"/>
    </ligand>
</feature>
<feature type="binding site" evidence="5">
    <location>
        <position position="960"/>
    </location>
    <ligand>
        <name>NADP(+)</name>
        <dbReference type="ChEBI" id="CHEBI:58349"/>
    </ligand>
</feature>
<feature type="binding site" evidence="5">
    <location>
        <position position="964"/>
    </location>
    <ligand>
        <name>NADP(+)</name>
        <dbReference type="ChEBI" id="CHEBI:58349"/>
    </ligand>
</feature>
<dbReference type="InterPro" id="IPR000873">
    <property type="entry name" value="AMP-dep_synth/lig_dom"/>
</dbReference>
<keyword evidence="3 5" id="KW-0547">Nucleotide-binding</keyword>
<dbReference type="RefSeq" id="WP_163803507.1">
    <property type="nucleotide sequence ID" value="NZ_AP022620.1"/>
</dbReference>
<evidence type="ECO:0000259" key="6">
    <source>
        <dbReference type="PROSITE" id="PS50075"/>
    </source>
</evidence>
<dbReference type="Gene3D" id="3.40.50.12780">
    <property type="entry name" value="N-terminal domain of ligase-like"/>
    <property type="match status" value="1"/>
</dbReference>
<comment type="domain">
    <text evidence="5">The N-terminal domain likely catalyzes substrate activation by formation of an initial acyl-AMP intermediate, the central region contains the phosphopantetheine attachment site, and the C-terminal domain catalyzes the reduction by NADPH of the intermediate thioester formed from the attack of the phosphopantetheine thiol at the carbonyl carbon of acyl-AMP.</text>
</comment>
<dbReference type="InterPro" id="IPR009081">
    <property type="entry name" value="PP-bd_ACP"/>
</dbReference>
<evidence type="ECO:0000256" key="4">
    <source>
        <dbReference type="ARBA" id="ARBA00022840"/>
    </source>
</evidence>
<dbReference type="CDD" id="cd05235">
    <property type="entry name" value="SDR_e1"/>
    <property type="match status" value="1"/>
</dbReference>
<evidence type="ECO:0000256" key="2">
    <source>
        <dbReference type="ARBA" id="ARBA00022553"/>
    </source>
</evidence>
<feature type="binding site" evidence="5">
    <location>
        <position position="420"/>
    </location>
    <ligand>
        <name>AMP</name>
        <dbReference type="ChEBI" id="CHEBI:456215"/>
    </ligand>
</feature>
<comment type="caution">
    <text evidence="5">Lacks conserved residue(s) required for the propagation of feature annotation.</text>
</comment>
<dbReference type="Gene3D" id="1.10.1200.10">
    <property type="entry name" value="ACP-like"/>
    <property type="match status" value="1"/>
</dbReference>
<dbReference type="GO" id="GO:0016020">
    <property type="term" value="C:membrane"/>
    <property type="evidence" value="ECO:0007669"/>
    <property type="project" value="TreeGrafter"/>
</dbReference>
<dbReference type="InterPro" id="IPR036736">
    <property type="entry name" value="ACP-like_sf"/>
</dbReference>
<keyword evidence="4 5" id="KW-0067">ATP-binding</keyword>
<feature type="binding site" evidence="5">
    <location>
        <begin position="505"/>
        <end position="508"/>
    </location>
    <ligand>
        <name>AMP</name>
        <dbReference type="ChEBI" id="CHEBI:456215"/>
    </ligand>
</feature>
<feature type="binding site" evidence="5">
    <location>
        <position position="394"/>
    </location>
    <ligand>
        <name>AMP</name>
        <dbReference type="ChEBI" id="CHEBI:456215"/>
    </ligand>
</feature>
<dbReference type="PANTHER" id="PTHR43272:SF33">
    <property type="entry name" value="AMP-BINDING DOMAIN-CONTAINING PROTEIN-RELATED"/>
    <property type="match status" value="1"/>
</dbReference>
<feature type="modified residue" description="O-(pantetheine 4'-phosphoryl)serine" evidence="5">
    <location>
        <position position="687"/>
    </location>
</feature>
<keyword evidence="2 5" id="KW-0597">Phosphoprotein</keyword>
<dbReference type="Gene3D" id="3.40.50.720">
    <property type="entry name" value="NAD(P)-binding Rossmann-like Domain"/>
    <property type="match status" value="1"/>
</dbReference>
<evidence type="ECO:0000313" key="8">
    <source>
        <dbReference type="Proteomes" id="UP000467249"/>
    </source>
</evidence>
<name>A0A6N4W768_9MYCO</name>
<dbReference type="InterPro" id="IPR013120">
    <property type="entry name" value="FAR_NAD-bd"/>
</dbReference>
<dbReference type="InterPro" id="IPR036291">
    <property type="entry name" value="NAD(P)-bd_dom_sf"/>
</dbReference>
<feature type="domain" description="Carrier" evidence="6">
    <location>
        <begin position="650"/>
        <end position="728"/>
    </location>
</feature>
<feature type="binding site" evidence="5">
    <location>
        <position position="824"/>
    </location>
    <ligand>
        <name>NADP(+)</name>
        <dbReference type="ChEBI" id="CHEBI:58349"/>
    </ligand>
</feature>
<dbReference type="NCBIfam" id="TIGR01746">
    <property type="entry name" value="Thioester-redct"/>
    <property type="match status" value="1"/>
</dbReference>
<dbReference type="PROSITE" id="PS00455">
    <property type="entry name" value="AMP_BINDING"/>
    <property type="match status" value="1"/>
</dbReference>
<dbReference type="Pfam" id="PF00550">
    <property type="entry name" value="PP-binding"/>
    <property type="match status" value="1"/>
</dbReference>
<dbReference type="PROSITE" id="PS50075">
    <property type="entry name" value="CARRIER"/>
    <property type="match status" value="1"/>
</dbReference>
<gene>
    <name evidence="5" type="primary">car</name>
    <name evidence="7" type="ORF">MANY_13040</name>
</gene>
<comment type="cofactor">
    <cofactor evidence="5">
        <name>pantetheine 4'-phosphate</name>
        <dbReference type="ChEBI" id="CHEBI:47942"/>
    </cofactor>
    <text evidence="5">Binds 1 phosphopantetheine covalently.</text>
</comment>
<dbReference type="InterPro" id="IPR020845">
    <property type="entry name" value="AMP-binding_CS"/>
</dbReference>
<feature type="binding site" evidence="5">
    <location>
        <position position="614"/>
    </location>
    <ligand>
        <name>AMP</name>
        <dbReference type="ChEBI" id="CHEBI:456215"/>
    </ligand>
</feature>
<dbReference type="KEGG" id="many:MANY_13040"/>
<feature type="binding site" evidence="5">
    <location>
        <begin position="880"/>
        <end position="882"/>
    </location>
    <ligand>
        <name>NADP(+)</name>
        <dbReference type="ChEBI" id="CHEBI:58349"/>
    </ligand>
</feature>
<protein>
    <recommendedName>
        <fullName evidence="5">Carboxylic acid reductase</fullName>
        <shortName evidence="5">CAR</shortName>
        <ecNumber evidence="5">1.2.1.-</ecNumber>
    </recommendedName>
    <alternativeName>
        <fullName evidence="5">ATP/NADPH-dependent carboxylic acid reductase</fullName>
    </alternativeName>
</protein>
<organism evidence="7 8">
    <name type="scientific">Mycolicibacterium anyangense</name>
    <dbReference type="NCBI Taxonomy" id="1431246"/>
    <lineage>
        <taxon>Bacteria</taxon>
        <taxon>Bacillati</taxon>
        <taxon>Actinomycetota</taxon>
        <taxon>Actinomycetes</taxon>
        <taxon>Mycobacteriales</taxon>
        <taxon>Mycobacteriaceae</taxon>
        <taxon>Mycolicibacterium</taxon>
    </lineage>
</organism>
<dbReference type="Pfam" id="PF07993">
    <property type="entry name" value="NAD_binding_4"/>
    <property type="match status" value="1"/>
</dbReference>
<evidence type="ECO:0000313" key="7">
    <source>
        <dbReference type="EMBL" id="BBZ75967.1"/>
    </source>
</evidence>
<dbReference type="AlphaFoldDB" id="A0A6N4W768"/>
<comment type="catalytic activity">
    <reaction evidence="5">
        <text>a carboxylate + ATP + NADPH + H(+) = an aldehyde + AMP + diphosphate + NADP(+)</text>
        <dbReference type="Rhea" id="RHEA:50916"/>
        <dbReference type="ChEBI" id="CHEBI:15378"/>
        <dbReference type="ChEBI" id="CHEBI:17478"/>
        <dbReference type="ChEBI" id="CHEBI:29067"/>
        <dbReference type="ChEBI" id="CHEBI:30616"/>
        <dbReference type="ChEBI" id="CHEBI:33019"/>
        <dbReference type="ChEBI" id="CHEBI:57783"/>
        <dbReference type="ChEBI" id="CHEBI:58349"/>
        <dbReference type="ChEBI" id="CHEBI:456215"/>
    </reaction>
</comment>
<dbReference type="SMART" id="SM00823">
    <property type="entry name" value="PKS_PP"/>
    <property type="match status" value="1"/>
</dbReference>
<keyword evidence="8" id="KW-1185">Reference proteome</keyword>
<comment type="function">
    <text evidence="5">Catalyzes the ATP- and NADPH-dependent reduction of carboxylic acids to the corresponding aldehydes.</text>
</comment>
<dbReference type="NCBIfam" id="NF041592">
    <property type="entry name" value="carboxyl_red"/>
    <property type="match status" value="1"/>
</dbReference>
<dbReference type="SUPFAM" id="SSF51735">
    <property type="entry name" value="NAD(P)-binding Rossmann-fold domains"/>
    <property type="match status" value="1"/>
</dbReference>
<dbReference type="GO" id="GO:0050661">
    <property type="term" value="F:NADP binding"/>
    <property type="evidence" value="ECO:0007669"/>
    <property type="project" value="UniProtKB-UniRule"/>
</dbReference>
<evidence type="ECO:0000256" key="5">
    <source>
        <dbReference type="HAMAP-Rule" id="MF_02247"/>
    </source>
</evidence>
<dbReference type="EC" id="1.2.1.-" evidence="5"/>
<feature type="binding site" evidence="5">
    <location>
        <begin position="415"/>
        <end position="416"/>
    </location>
    <ligand>
        <name>AMP</name>
        <dbReference type="ChEBI" id="CHEBI:456215"/>
    </ligand>
</feature>
<feature type="binding site" evidence="5">
    <location>
        <position position="493"/>
    </location>
    <ligand>
        <name>AMP</name>
        <dbReference type="ChEBI" id="CHEBI:456215"/>
    </ligand>
</feature>
<dbReference type="PANTHER" id="PTHR43272">
    <property type="entry name" value="LONG-CHAIN-FATTY-ACID--COA LIGASE"/>
    <property type="match status" value="1"/>
</dbReference>
<dbReference type="Proteomes" id="UP000467249">
    <property type="component" value="Chromosome"/>
</dbReference>
<evidence type="ECO:0000256" key="3">
    <source>
        <dbReference type="ARBA" id="ARBA00022741"/>
    </source>
</evidence>
<comment type="similarity">
    <text evidence="5">Belongs to the ATP-dependent AMP-binding enzyme family. Carboxylic acid reductase subfamily.</text>
</comment>
<dbReference type="InterPro" id="IPR010080">
    <property type="entry name" value="Thioester_reductase-like_dom"/>
</dbReference>
<feature type="binding site" evidence="5">
    <location>
        <begin position="787"/>
        <end position="790"/>
    </location>
    <ligand>
        <name>NADP(+)</name>
        <dbReference type="ChEBI" id="CHEBI:58349"/>
    </ligand>
</feature>
<feature type="binding site" evidence="5">
    <location>
        <position position="920"/>
    </location>
    <ligand>
        <name>NADP(+)</name>
        <dbReference type="ChEBI" id="CHEBI:58349"/>
    </ligand>
</feature>
<dbReference type="SUPFAM" id="SSF56801">
    <property type="entry name" value="Acetyl-CoA synthetase-like"/>
    <property type="match status" value="1"/>
</dbReference>
<dbReference type="InterPro" id="IPR042099">
    <property type="entry name" value="ANL_N_sf"/>
</dbReference>
<dbReference type="GO" id="GO:0004467">
    <property type="term" value="F:long-chain fatty acid-CoA ligase activity"/>
    <property type="evidence" value="ECO:0007669"/>
    <property type="project" value="TreeGrafter"/>
</dbReference>
<dbReference type="InterPro" id="IPR020806">
    <property type="entry name" value="PKS_PP-bd"/>
</dbReference>
<keyword evidence="5" id="KW-0560">Oxidoreductase</keyword>
<feature type="binding site" evidence="5">
    <location>
        <position position="814"/>
    </location>
    <ligand>
        <name>NADP(+)</name>
        <dbReference type="ChEBI" id="CHEBI:58349"/>
    </ligand>
</feature>
<dbReference type="SUPFAM" id="SSF47336">
    <property type="entry name" value="ACP-like"/>
    <property type="match status" value="1"/>
</dbReference>
<dbReference type="HAMAP" id="MF_02247">
    <property type="entry name" value="Carbox_acid_reduct"/>
    <property type="match status" value="1"/>
</dbReference>
<keyword evidence="5" id="KW-0521">NADP</keyword>
<sequence>MTIDGYVERLQQRIGHLMATDPQFAAAAPDDAIAEALEAPGLSLVDMFGIVMEGYADRPALGQRATNLRTDPVTGRTSLELLRQFDTITYRELSARLRHTAAGLADLGVRPGDRVACLGFTSTDYLVIDLAIHQLGAVAVPLPSGVPVSVMAPIVDEIKPRLLAASIGDLAEAVQLTASAPADFAALVVFDYRPEVDEQSEVFFAAQQRAEQSSQQIISLAAVERSGAELPLVSGPGDKDDDRTCLLIYTSGSTGTPKGAIYPERLLANWWRPRSFNPSREGRSVSLPSITLNFMPMSHGYGRATLYGALANGGTAYFVADSSLSTMLDDLALVRPTMLNFVPRIWDMLYAEFNAEVDRLLSSDVDRADVEAVVRKEQRDRLLGGRFYAALTGSAPTSSEMKAWAESYLDMPIVEGYGATEQGIVLADGHVRRPPVIEYKLVDVPELGYFSTDRPYPRGELLVKTEQLFGGYYNRPELTAEVFDADGFYRSGDIMAELGPDHLRYVDRRNNVLKLSQGEFVAIATVEACFASSPLIEQIYIYGNSARSFLLAVVVPTDDASGRYSADVLKAMIIESLHTVARSNELQPYEIPREVIVENVPFTAANGLLTGIGKLARPALREKYGDRLERLYSDLADRQVSELNRLKLSAADKPILETITHAATALVGAAGADVKADARFLDLGGDSLSAVAFSTFLSDAFQVDVPVSAIVSPANDLQALAEFIGRQQASASSDRVTFASIHGADCTEVHAGDLLLDRFVDTETLTKAHSLSQPVGEPTTVLLTGATGFLGRYLALCWLERLSASGGRLICLVRAKDDVSARARLDDVFDSGDTMLLERYRELAEGRLQVLASELSDMQLGLHADTWHRLAESVDLIVHPAAMVNHVLPYRELFAPNVVGTAELVRFALSSKLKRFAYVSTIGVGDGVVTESGLPSLTEDADIREVSATRKIADNYANGYSSSKWAGEVLLRNAFDTYGLPVTVFRCDMIMAEPRYTGQLNLPDMFTRMILSLVLTGLAPYSFYELGPDATRQRAHYDGLNVDFIAESIGYLSTSANGYRTYHVSNPHDDGIGLDQFVDWLDDAGYPITRIQDYDDWLLRFETALRALSEDQRQASLLPLLHGWRSPQPPSLAGVVAADRFEAAVREAGIGVNGDIPHLQSQTIVKYVNDLELLGLIPVSTESAFL</sequence>
<accession>A0A6N4W768</accession>
<keyword evidence="1 5" id="KW-0596">Phosphopantetheine</keyword>
<reference evidence="7 8" key="1">
    <citation type="journal article" date="2019" name="Emerg. Microbes Infect.">
        <title>Comprehensive subspecies identification of 175 nontuberculous mycobacteria species based on 7547 genomic profiles.</title>
        <authorList>
            <person name="Matsumoto Y."/>
            <person name="Kinjo T."/>
            <person name="Motooka D."/>
            <person name="Nabeya D."/>
            <person name="Jung N."/>
            <person name="Uechi K."/>
            <person name="Horii T."/>
            <person name="Iida T."/>
            <person name="Fujita J."/>
            <person name="Nakamura S."/>
        </authorList>
    </citation>
    <scope>NUCLEOTIDE SEQUENCE [LARGE SCALE GENOMIC DNA]</scope>
    <source>
        <strain evidence="7 8">JCM 30275</strain>
    </source>
</reference>
<dbReference type="GO" id="GO:0005524">
    <property type="term" value="F:ATP binding"/>
    <property type="evidence" value="ECO:0007669"/>
    <property type="project" value="UniProtKB-UniRule"/>
</dbReference>
<dbReference type="GO" id="GO:0031177">
    <property type="term" value="F:phosphopantetheine binding"/>
    <property type="evidence" value="ECO:0007669"/>
    <property type="project" value="UniProtKB-UniRule"/>
</dbReference>
<dbReference type="GO" id="GO:0016620">
    <property type="term" value="F:oxidoreductase activity, acting on the aldehyde or oxo group of donors, NAD or NADP as acceptor"/>
    <property type="evidence" value="ECO:0007669"/>
    <property type="project" value="UniProtKB-UniRule"/>
</dbReference>
<feature type="binding site" evidence="5">
    <location>
        <position position="514"/>
    </location>
    <ligand>
        <name>AMP</name>
        <dbReference type="ChEBI" id="CHEBI:456215"/>
    </ligand>
</feature>
<dbReference type="InterPro" id="IPR046407">
    <property type="entry name" value="CAR"/>
</dbReference>
<evidence type="ECO:0000256" key="1">
    <source>
        <dbReference type="ARBA" id="ARBA00022450"/>
    </source>
</evidence>
<dbReference type="EMBL" id="AP022620">
    <property type="protein sequence ID" value="BBZ75967.1"/>
    <property type="molecule type" value="Genomic_DNA"/>
</dbReference>
<dbReference type="Pfam" id="PF00501">
    <property type="entry name" value="AMP-binding"/>
    <property type="match status" value="1"/>
</dbReference>
<proteinExistence type="inferred from homology"/>